<dbReference type="PANTHER" id="PTHR43691">
    <property type="entry name" value="URIDINE PHOSPHORYLASE"/>
    <property type="match status" value="1"/>
</dbReference>
<dbReference type="InterPro" id="IPR004402">
    <property type="entry name" value="DeoD-type"/>
</dbReference>
<evidence type="ECO:0000313" key="8">
    <source>
        <dbReference type="EMBL" id="AEJ62523.1"/>
    </source>
</evidence>
<dbReference type="EMBL" id="CP002903">
    <property type="protein sequence ID" value="AEJ62523.1"/>
    <property type="molecule type" value="Genomic_DNA"/>
</dbReference>
<dbReference type="RefSeq" id="WP_014625826.1">
    <property type="nucleotide sequence ID" value="NC_017583.1"/>
</dbReference>
<dbReference type="SUPFAM" id="SSF53167">
    <property type="entry name" value="Purine and uridine phosphorylases"/>
    <property type="match status" value="1"/>
</dbReference>
<dbReference type="OrthoDB" id="9782889at2"/>
<organism evidence="8 9">
    <name type="scientific">Winmispira thermophila (strain ATCC 700085 / DSM 6578 / Z-1203)</name>
    <name type="common">Spirochaeta thermophila</name>
    <dbReference type="NCBI Taxonomy" id="869211"/>
    <lineage>
        <taxon>Bacteria</taxon>
        <taxon>Pseudomonadati</taxon>
        <taxon>Spirochaetota</taxon>
        <taxon>Spirochaetia</taxon>
        <taxon>Winmispirales</taxon>
        <taxon>Winmispiraceae</taxon>
        <taxon>Winmispira</taxon>
    </lineage>
</organism>
<dbReference type="InterPro" id="IPR018016">
    <property type="entry name" value="Nucleoside_phosphorylase_CS"/>
</dbReference>
<dbReference type="Pfam" id="PF01048">
    <property type="entry name" value="PNP_UDP_1"/>
    <property type="match status" value="1"/>
</dbReference>
<comment type="similarity">
    <text evidence="1">Belongs to the PNP/UDP phosphorylase family.</text>
</comment>
<dbReference type="NCBIfam" id="TIGR00107">
    <property type="entry name" value="deoD"/>
    <property type="match status" value="1"/>
</dbReference>
<protein>
    <recommendedName>
        <fullName evidence="3">Uridine phosphorylase</fullName>
        <ecNumber evidence="2">2.4.2.3</ecNumber>
    </recommendedName>
</protein>
<evidence type="ECO:0000256" key="5">
    <source>
        <dbReference type="ARBA" id="ARBA00022679"/>
    </source>
</evidence>
<dbReference type="KEGG" id="stq:Spith_2268"/>
<comment type="catalytic activity">
    <reaction evidence="6">
        <text>uridine + phosphate = alpha-D-ribose 1-phosphate + uracil</text>
        <dbReference type="Rhea" id="RHEA:24388"/>
        <dbReference type="ChEBI" id="CHEBI:16704"/>
        <dbReference type="ChEBI" id="CHEBI:17568"/>
        <dbReference type="ChEBI" id="CHEBI:43474"/>
        <dbReference type="ChEBI" id="CHEBI:57720"/>
        <dbReference type="EC" id="2.4.2.3"/>
    </reaction>
</comment>
<dbReference type="InterPro" id="IPR000845">
    <property type="entry name" value="Nucleoside_phosphorylase_d"/>
</dbReference>
<proteinExistence type="inferred from homology"/>
<keyword evidence="5" id="KW-0808">Transferase</keyword>
<dbReference type="PANTHER" id="PTHR43691:SF11">
    <property type="entry name" value="FI09636P-RELATED"/>
    <property type="match status" value="1"/>
</dbReference>
<evidence type="ECO:0000256" key="3">
    <source>
        <dbReference type="ARBA" id="ARBA00021980"/>
    </source>
</evidence>
<dbReference type="PROSITE" id="PS01232">
    <property type="entry name" value="PNP_UDP_1"/>
    <property type="match status" value="1"/>
</dbReference>
<evidence type="ECO:0000259" key="7">
    <source>
        <dbReference type="Pfam" id="PF01048"/>
    </source>
</evidence>
<dbReference type="CDD" id="cd09006">
    <property type="entry name" value="PNP_EcPNPI-like"/>
    <property type="match status" value="1"/>
</dbReference>
<dbReference type="GO" id="GO:0005829">
    <property type="term" value="C:cytosol"/>
    <property type="evidence" value="ECO:0007669"/>
    <property type="project" value="TreeGrafter"/>
</dbReference>
<keyword evidence="4" id="KW-0328">Glycosyltransferase</keyword>
<dbReference type="EC" id="2.4.2.3" evidence="2"/>
<dbReference type="GO" id="GO:0004850">
    <property type="term" value="F:uridine phosphorylase activity"/>
    <property type="evidence" value="ECO:0007669"/>
    <property type="project" value="UniProtKB-EC"/>
</dbReference>
<sequence>MSIHIGAKEGEIADVVLLPGDPLRAQEIAQRFLHDPVCYNRVRNMLGFTGTWRGMRVSVQGTGMGIPSISIYVEELIREYGAKILMRVGTCGSLQRDVGLYHLVLAQSASSDSNVNRRRFRGLDFAPWADFDLLSTAFQVARERGLPVHVGGVISSDTFYQPDPEEWKLWARYGVMAVEMEASGLYTIALREGVKALTLLTVSDSLVTGELTSAEEREKGMLSMVEVALETASRVREAL</sequence>
<dbReference type="STRING" id="869211.Spith_2268"/>
<keyword evidence="9" id="KW-1185">Reference proteome</keyword>
<evidence type="ECO:0000256" key="6">
    <source>
        <dbReference type="ARBA" id="ARBA00048447"/>
    </source>
</evidence>
<dbReference type="HAMAP" id="MF_01627">
    <property type="entry name" value="Pur_nucleosid_phosp"/>
    <property type="match status" value="1"/>
</dbReference>
<dbReference type="InterPro" id="IPR035994">
    <property type="entry name" value="Nucleoside_phosphorylase_sf"/>
</dbReference>
<gene>
    <name evidence="8" type="ordered locus">Spith_2268</name>
</gene>
<dbReference type="GO" id="GO:0006152">
    <property type="term" value="P:purine nucleoside catabolic process"/>
    <property type="evidence" value="ECO:0007669"/>
    <property type="project" value="TreeGrafter"/>
</dbReference>
<dbReference type="NCBIfam" id="NF004489">
    <property type="entry name" value="PRK05819.1"/>
    <property type="match status" value="1"/>
</dbReference>
<dbReference type="Gene3D" id="3.40.50.1580">
    <property type="entry name" value="Nucleoside phosphorylase domain"/>
    <property type="match status" value="1"/>
</dbReference>
<evidence type="ECO:0000256" key="4">
    <source>
        <dbReference type="ARBA" id="ARBA00022676"/>
    </source>
</evidence>
<name>G0GG47_WINT7</name>
<dbReference type="HOGENOM" id="CLU_068457_2_0_12"/>
<accession>G0GG47</accession>
<feature type="domain" description="Nucleoside phosphorylase" evidence="7">
    <location>
        <begin position="15"/>
        <end position="217"/>
    </location>
</feature>
<dbReference type="GO" id="GO:0004731">
    <property type="term" value="F:purine-nucleoside phosphorylase activity"/>
    <property type="evidence" value="ECO:0007669"/>
    <property type="project" value="InterPro"/>
</dbReference>
<evidence type="ECO:0000256" key="2">
    <source>
        <dbReference type="ARBA" id="ARBA00011888"/>
    </source>
</evidence>
<evidence type="ECO:0000256" key="1">
    <source>
        <dbReference type="ARBA" id="ARBA00010456"/>
    </source>
</evidence>
<evidence type="ECO:0000313" key="9">
    <source>
        <dbReference type="Proteomes" id="UP000007254"/>
    </source>
</evidence>
<dbReference type="Proteomes" id="UP000007254">
    <property type="component" value="Chromosome"/>
</dbReference>
<reference evidence="8 9" key="1">
    <citation type="submission" date="2011-06" db="EMBL/GenBank/DDBJ databases">
        <title>The complete genome of Spirochaeta thermophila DSM 6578.</title>
        <authorList>
            <consortium name="US DOE Joint Genome Institute (JGI-PGF)"/>
            <person name="Lucas S."/>
            <person name="Lapidus A."/>
            <person name="Bruce D."/>
            <person name="Goodwin L."/>
            <person name="Pitluck S."/>
            <person name="Peters L."/>
            <person name="Kyrpides N."/>
            <person name="Mavromatis K."/>
            <person name="Ivanova N."/>
            <person name="Mikailova N."/>
            <person name="Pagani I."/>
            <person name="Chertkov O."/>
            <person name="Detter J.C."/>
            <person name="Tapia R."/>
            <person name="Han C."/>
            <person name="Land M."/>
            <person name="Hauser L."/>
            <person name="Markowitz V."/>
            <person name="Cheng J.-F."/>
            <person name="Hugenholtz P."/>
            <person name="Woyke T."/>
            <person name="Wu D."/>
            <person name="Spring S."/>
            <person name="Merkhoffer B."/>
            <person name="Schneider S."/>
            <person name="Klenk H.-P."/>
            <person name="Eisen J.A."/>
        </authorList>
    </citation>
    <scope>NUCLEOTIDE SEQUENCE [LARGE SCALE GENOMIC DNA]</scope>
    <source>
        <strain evidence="9">ATCC 700085 / DSM 6578 / Z-1203</strain>
    </source>
</reference>
<dbReference type="AlphaFoldDB" id="G0GG47"/>